<protein>
    <recommendedName>
        <fullName evidence="5">DUF3558 domain-containing protein</fullName>
    </recommendedName>
</protein>
<reference evidence="3 4" key="1">
    <citation type="submission" date="2020-11" db="EMBL/GenBank/DDBJ databases">
        <title>A novel isolate from a Black sea contaminated sediment with potential to produce alkanes: Plantactinospora alkalitolerans sp. nov.</title>
        <authorList>
            <person name="Carro L."/>
            <person name="Veyisoglu A."/>
            <person name="Guven K."/>
            <person name="Schumann P."/>
            <person name="Klenk H.-P."/>
            <person name="Sahin N."/>
        </authorList>
    </citation>
    <scope>NUCLEOTIDE SEQUENCE [LARGE SCALE GENOMIC DNA]</scope>
    <source>
        <strain evidence="3 4">S1510</strain>
    </source>
</reference>
<evidence type="ECO:0000313" key="3">
    <source>
        <dbReference type="EMBL" id="MBF9127941.1"/>
    </source>
</evidence>
<gene>
    <name evidence="3" type="ORF">I0C86_02850</name>
</gene>
<name>A0ABS0GP32_9ACTN</name>
<keyword evidence="2" id="KW-0732">Signal</keyword>
<evidence type="ECO:0000256" key="2">
    <source>
        <dbReference type="SAM" id="SignalP"/>
    </source>
</evidence>
<comment type="caution">
    <text evidence="3">The sequence shown here is derived from an EMBL/GenBank/DDBJ whole genome shotgun (WGS) entry which is preliminary data.</text>
</comment>
<dbReference type="PROSITE" id="PS51257">
    <property type="entry name" value="PROKAR_LIPOPROTEIN"/>
    <property type="match status" value="1"/>
</dbReference>
<feature type="chain" id="PRO_5047052018" description="DUF3558 domain-containing protein" evidence="2">
    <location>
        <begin position="25"/>
        <end position="216"/>
    </location>
</feature>
<evidence type="ECO:0000256" key="1">
    <source>
        <dbReference type="SAM" id="MobiDB-lite"/>
    </source>
</evidence>
<sequence>MMRQAVIGAAVTLMLAGCTSSANPGDDKSKSPSPDSTVQGSTAPASEASLEAVCDALEETVTLPGDGTVRYAAKYYHPKFATNAPMCGIEPEGDYYEVATKASVFGRARFNYGVLTEKERQRVPFPKYTPQVEKLLALDDTGPLTNSLPCANEPCKNGIHGYLYNFRFETVKDNISVSAEFGYITTDVKGDKKSQYRTQAIEAFKASMEVITAGLE</sequence>
<dbReference type="RefSeq" id="WP_196199605.1">
    <property type="nucleotide sequence ID" value="NZ_JADPUN010000048.1"/>
</dbReference>
<organism evidence="3 4">
    <name type="scientific">Plantactinospora alkalitolerans</name>
    <dbReference type="NCBI Taxonomy" id="2789879"/>
    <lineage>
        <taxon>Bacteria</taxon>
        <taxon>Bacillati</taxon>
        <taxon>Actinomycetota</taxon>
        <taxon>Actinomycetes</taxon>
        <taxon>Micromonosporales</taxon>
        <taxon>Micromonosporaceae</taxon>
        <taxon>Plantactinospora</taxon>
    </lineage>
</organism>
<evidence type="ECO:0000313" key="4">
    <source>
        <dbReference type="Proteomes" id="UP000638560"/>
    </source>
</evidence>
<feature type="signal peptide" evidence="2">
    <location>
        <begin position="1"/>
        <end position="24"/>
    </location>
</feature>
<proteinExistence type="predicted"/>
<keyword evidence="4" id="KW-1185">Reference proteome</keyword>
<evidence type="ECO:0008006" key="5">
    <source>
        <dbReference type="Google" id="ProtNLM"/>
    </source>
</evidence>
<dbReference type="EMBL" id="JADPUN010000048">
    <property type="protein sequence ID" value="MBF9127941.1"/>
    <property type="molecule type" value="Genomic_DNA"/>
</dbReference>
<accession>A0ABS0GP32</accession>
<dbReference type="Proteomes" id="UP000638560">
    <property type="component" value="Unassembled WGS sequence"/>
</dbReference>
<feature type="region of interest" description="Disordered" evidence="1">
    <location>
        <begin position="21"/>
        <end position="45"/>
    </location>
</feature>